<feature type="non-terminal residue" evidence="3">
    <location>
        <position position="1359"/>
    </location>
</feature>
<feature type="compositionally biased region" description="Basic and acidic residues" evidence="1">
    <location>
        <begin position="1024"/>
        <end position="1041"/>
    </location>
</feature>
<reference evidence="3 4" key="1">
    <citation type="journal article" date="2012" name="Nat. Genet.">
        <title>Plasmodium cynomolgi genome sequences provide insight into Plasmodium vivax and the monkey malaria clade.</title>
        <authorList>
            <person name="Tachibana S."/>
            <person name="Sullivan S.A."/>
            <person name="Kawai S."/>
            <person name="Nakamura S."/>
            <person name="Kim H.R."/>
            <person name="Goto N."/>
            <person name="Arisue N."/>
            <person name="Palacpac N.M.Q."/>
            <person name="Honma H."/>
            <person name="Yagi M."/>
            <person name="Tougan T."/>
            <person name="Katakai Y."/>
            <person name="Kaneko O."/>
            <person name="Mita T."/>
            <person name="Kita K."/>
            <person name="Yasutomi Y."/>
            <person name="Sutton P.L."/>
            <person name="Shakhbatyan R."/>
            <person name="Horii T."/>
            <person name="Yasunaga T."/>
            <person name="Barnwell J.W."/>
            <person name="Escalante A.A."/>
            <person name="Carlton J.M."/>
            <person name="Tanabe K."/>
        </authorList>
    </citation>
    <scope>NUCLEOTIDE SEQUENCE [LARGE SCALE GENOMIC DNA]</scope>
    <source>
        <strain evidence="3 4">B</strain>
    </source>
</reference>
<dbReference type="InterPro" id="IPR008627">
    <property type="entry name" value="GETHR_repeat"/>
</dbReference>
<organism evidence="3 4">
    <name type="scientific">Plasmodium cynomolgi (strain B)</name>
    <dbReference type="NCBI Taxonomy" id="1120755"/>
    <lineage>
        <taxon>Eukaryota</taxon>
        <taxon>Sar</taxon>
        <taxon>Alveolata</taxon>
        <taxon>Apicomplexa</taxon>
        <taxon>Aconoidasida</taxon>
        <taxon>Haemosporida</taxon>
        <taxon>Plasmodiidae</taxon>
        <taxon>Plasmodium</taxon>
        <taxon>Plasmodium (Plasmodium)</taxon>
    </lineage>
</organism>
<keyword evidence="2" id="KW-0732">Signal</keyword>
<evidence type="ECO:0000313" key="4">
    <source>
        <dbReference type="Proteomes" id="UP000006319"/>
    </source>
</evidence>
<dbReference type="PhylomeDB" id="K6VDR2"/>
<dbReference type="GeneID" id="14693756"/>
<dbReference type="EMBL" id="DF157103">
    <property type="protein sequence ID" value="GAB67387.1"/>
    <property type="molecule type" value="Genomic_DNA"/>
</dbReference>
<evidence type="ECO:0000313" key="3">
    <source>
        <dbReference type="EMBL" id="GAB67387.1"/>
    </source>
</evidence>
<dbReference type="OrthoDB" id="372740at2759"/>
<feature type="region of interest" description="Disordered" evidence="1">
    <location>
        <begin position="791"/>
        <end position="830"/>
    </location>
</feature>
<dbReference type="VEuPathDB" id="PlasmoDB:PCYB_114070"/>
<dbReference type="Pfam" id="PF05671">
    <property type="entry name" value="GETHR"/>
    <property type="match status" value="1"/>
</dbReference>
<keyword evidence="4" id="KW-1185">Reference proteome</keyword>
<name>K6VDR2_PLACD</name>
<gene>
    <name evidence="3" type="ORF">PCYB_114070</name>
</gene>
<sequence>MRVRLLCAILGVCETATSAALSREPTQYCVDERSLFIRRSPRKYETNVSNKWKRNVTSSRGEETHKRRSRGAAVVSTLESPIVGVPVGVPLDTAQHGEHRAEEQNNGGMTFLSPISSNRKKVTLSLRKETVQRHFNCSQLNNILCMQFLPDVSNAYLRYVLEKFSVNDLPVKENVLFHLTLRYLRERTTNCVEGKTSERDSQLINSIEDNAYKFIADHARVIKKCAKRKKYDEVDFEQCRTEEERTKQITSPPPSHNKIIDAYLKMRKKFNIIFVSIKSEKNIYRVFRKIKRNISFYDFLDRLAILCFFHRHAQHRFVLHFFKRYIFSLTNEQNFFIINFVNTLGGRNLLKRYMLIPHLTYHAILHTPAGFGSYGDAFRWSFLPVNVCNYVESYMKERFFLGGASRRGVNRGGLHGGGVNRGGLHRGELHRGELHRGELHRGELHRGELHRGTPHAEATFLIYANLLDSLTQKRNHYFPELFLKQFCLYYSEKKNIPHDHKWHYFLITLSSLMKAYYVRGKFNTRGKINTRGIHGMGDAHQGASRPLVKPPLVNRVTIHDEDIFRDKTHCLATCGENHLNTQVVNYLLEETPRGDTLKQYSLLLLLQYVFLLELNLEQVNLVSRNSANYFSNWLENNESASKEMTGENRGAKSTFLKKEATLPTQRERLLLQITLFYKSILSSHCEHTGETILLYNYTFEELTQFVGNYLTDLVEKSFHGGKENAEEMNMCVKYILPLCRVNLRLFFMLLEALKDGNNLHMARHLWLGSQRMVRNLQPWVREAIAGELLEGGAEGGGSQGKTPQRKTPQRETPQREPYDRTPSNRGDPPLARAISAYDEVHKIYKQITSCYDKAHIKKLIKGLLAARNGTDGVPSPLHIFKKPILALNLKQIYFLFVTLNYFNLDCEIIQLFRHIMDSAAFRKFFCRAMLKRDNHPGVGDQYTDEEEHEMSEKILYIYCNSSFCVDSSLRLPAGVTCSRRLMKRVLFYRDPLHIFNHLMRKYVGGATAGGDIDGAAKEGAAKEGAAKEGAAKEDAAKEGAAKEGASNEGTPNEEQSAVEDISQKMESSNFFHEKTLSKFRRSAIFKQFFGEKIYTCVSQKEYTRIFYSLMIYLYKHGSTWHSDGSESKTKQSENNPVNSLQQVELIYLHFCIAWKSYLKVHKMSKINFLICAKTFLLMKDIERFQNLLCTNKKIVEKYAIFVNSLLNNYLHHCDARMHMLESNLIAPSDMYITLRGELIIFNLNHEQVVQRIRPFGEYSSQCKMTLFIDYRKLFPDLINLQFFLSLPFLRSQKVQSFFEENQITLCENSFWDITDLVIFYGKCLNKRNKIWDFFSQQVSNFCIQRNKLIKDAFVVSRKR</sequence>
<feature type="compositionally biased region" description="Basic and acidic residues" evidence="1">
    <location>
        <begin position="808"/>
        <end position="819"/>
    </location>
</feature>
<feature type="region of interest" description="Disordered" evidence="1">
    <location>
        <begin position="1024"/>
        <end position="1059"/>
    </location>
</feature>
<dbReference type="RefSeq" id="XP_004223334.1">
    <property type="nucleotide sequence ID" value="XM_004223286.1"/>
</dbReference>
<evidence type="ECO:0008006" key="5">
    <source>
        <dbReference type="Google" id="ProtNLM"/>
    </source>
</evidence>
<evidence type="ECO:0000256" key="2">
    <source>
        <dbReference type="SAM" id="SignalP"/>
    </source>
</evidence>
<feature type="signal peptide" evidence="2">
    <location>
        <begin position="1"/>
        <end position="19"/>
    </location>
</feature>
<dbReference type="OMA" id="CDNNKYC"/>
<proteinExistence type="predicted"/>
<dbReference type="KEGG" id="pcy:PCYB_114070"/>
<protein>
    <recommendedName>
        <fullName evidence="5">RAP domain-containing protein</fullName>
    </recommendedName>
</protein>
<dbReference type="eggNOG" id="ENOG502QXFG">
    <property type="taxonomic scope" value="Eukaryota"/>
</dbReference>
<dbReference type="Proteomes" id="UP000006319">
    <property type="component" value="Chromosome 11"/>
</dbReference>
<feature type="chain" id="PRO_5003895383" description="RAP domain-containing protein" evidence="2">
    <location>
        <begin position="20"/>
        <end position="1359"/>
    </location>
</feature>
<evidence type="ECO:0000256" key="1">
    <source>
        <dbReference type="SAM" id="MobiDB-lite"/>
    </source>
</evidence>
<accession>K6VDR2</accession>